<dbReference type="Proteomes" id="UP000236642">
    <property type="component" value="Unassembled WGS sequence"/>
</dbReference>
<dbReference type="EMBL" id="BEHY01000036">
    <property type="protein sequence ID" value="GBD09335.1"/>
    <property type="molecule type" value="Genomic_DNA"/>
</dbReference>
<gene>
    <name evidence="2" type="ORF">HRbin22_01585</name>
</gene>
<name>A0A2H5Y7B0_9CHLR</name>
<dbReference type="AlphaFoldDB" id="A0A2H5Y7B0"/>
<feature type="transmembrane region" description="Helical" evidence="1">
    <location>
        <begin position="80"/>
        <end position="98"/>
    </location>
</feature>
<keyword evidence="1" id="KW-1133">Transmembrane helix</keyword>
<sequence length="141" mass="15706">MRISLTPSEWRWLGNGLILLGVLVWAPFLTAMAMGEDWPFLPFLAAHLTGVLGGWRLRARAAAMEGIAPTAPEIGRHRRLLSGLLIYLGVLAWAPYFYQTRVLGNDVEISPYLAAHLTGVLSGVALRLSVEIERRWSRRSL</sequence>
<evidence type="ECO:0000313" key="3">
    <source>
        <dbReference type="Proteomes" id="UP000236642"/>
    </source>
</evidence>
<keyword evidence="1" id="KW-0812">Transmembrane</keyword>
<feature type="transmembrane region" description="Helical" evidence="1">
    <location>
        <begin position="40"/>
        <end position="59"/>
    </location>
</feature>
<protein>
    <submittedName>
        <fullName evidence="2">Uncharacterized protein</fullName>
    </submittedName>
</protein>
<evidence type="ECO:0000313" key="2">
    <source>
        <dbReference type="EMBL" id="GBD09335.1"/>
    </source>
</evidence>
<reference evidence="3" key="1">
    <citation type="submission" date="2017-09" db="EMBL/GenBank/DDBJ databases">
        <title>Metaegenomics of thermophilic ammonia-oxidizing enrichment culture.</title>
        <authorList>
            <person name="Kato S."/>
            <person name="Suzuki K."/>
        </authorList>
    </citation>
    <scope>NUCLEOTIDE SEQUENCE [LARGE SCALE GENOMIC DNA]</scope>
</reference>
<accession>A0A2H5Y7B0</accession>
<evidence type="ECO:0000256" key="1">
    <source>
        <dbReference type="SAM" id="Phobius"/>
    </source>
</evidence>
<comment type="caution">
    <text evidence="2">The sequence shown here is derived from an EMBL/GenBank/DDBJ whole genome shotgun (WGS) entry which is preliminary data.</text>
</comment>
<feature type="transmembrane region" description="Helical" evidence="1">
    <location>
        <begin position="110"/>
        <end position="130"/>
    </location>
</feature>
<feature type="transmembrane region" description="Helical" evidence="1">
    <location>
        <begin position="12"/>
        <end position="34"/>
    </location>
</feature>
<keyword evidence="1" id="KW-0472">Membrane</keyword>
<organism evidence="2 3">
    <name type="scientific">Candidatus Thermoflexus japonica</name>
    <dbReference type="NCBI Taxonomy" id="2035417"/>
    <lineage>
        <taxon>Bacteria</taxon>
        <taxon>Bacillati</taxon>
        <taxon>Chloroflexota</taxon>
        <taxon>Thermoflexia</taxon>
        <taxon>Thermoflexales</taxon>
        <taxon>Thermoflexaceae</taxon>
        <taxon>Thermoflexus</taxon>
    </lineage>
</organism>
<proteinExistence type="predicted"/>